<evidence type="ECO:0000256" key="6">
    <source>
        <dbReference type="SAM" id="SignalP"/>
    </source>
</evidence>
<feature type="transmembrane region" description="Helical" evidence="5">
    <location>
        <begin position="921"/>
        <end position="941"/>
    </location>
</feature>
<feature type="transmembrane region" description="Helical" evidence="5">
    <location>
        <begin position="763"/>
        <end position="787"/>
    </location>
</feature>
<reference evidence="8" key="1">
    <citation type="journal article" date="2023" name="Commun. Biol.">
        <title>Genome analysis of Parmales, the sister group of diatoms, reveals the evolutionary specialization of diatoms from phago-mixotrophs to photoautotrophs.</title>
        <authorList>
            <person name="Ban H."/>
            <person name="Sato S."/>
            <person name="Yoshikawa S."/>
            <person name="Yamada K."/>
            <person name="Nakamura Y."/>
            <person name="Ichinomiya M."/>
            <person name="Sato N."/>
            <person name="Blanc-Mathieu R."/>
            <person name="Endo H."/>
            <person name="Kuwata A."/>
            <person name="Ogata H."/>
        </authorList>
    </citation>
    <scope>NUCLEOTIDE SEQUENCE [LARGE SCALE GENOMIC DNA]</scope>
    <source>
        <strain evidence="8">NIES 3701</strain>
    </source>
</reference>
<sequence>MRLHILFTSYLCLLAWVGTAQSQTSDDHGEEEYVGMLAHVSNATVQGGVGYTIIPGDLEFEGDQVEVVFRPMHANEDHSTPTTRRLSEGLLTEFDAGLAYHAALDHSIDCPVRVAGEALTAAVDAYSCYTVSVNDTLNETSYTLTISGADGEEVELMVWNFFVATDGHDHAERYLEEDDHHEELLNAFELTSVSTGEPLDLEATYIDGELGIISEDHDHEEEEYVGMLAHVSNATVQGGVGYTIIPGDLEFEGDLVEVVFRPMHADEDHRRLSEDLVAEFANAVAYHAALDHTADCPVPVAGEALTAAVDAYSCYTVPVNPLLQQTSYALTISGADGEEVELLTLNFFIAHENHDSAETTSSHDGHDHDRYLEEDDHHEELFNAFELTSASTGIPLPLEATYVDGSLELPAEDVHDGHDHGEEDSVGMLVYASNAIVQGGIGYNIIPGGILFANDMVEVLFHPLHADEEEGHEGHNHLRFLSEEEEMAEEFAEGVAYHATLDHTADCPVPVAGEALTAAVDAYSCYTVPVNTLLQQTSYALTISGDDEEEIKLFMWNFFFASENENHDSDETASGHDGHDHSRRFLQTGPTAAELANAFVPTSASTGAALPVAATSVNGNLLPAVAEEGSTPAPKWVPYIASLIVNLVTFIGVLFMFPIFRRCMMKNQRTKAIPEPTFNGHGVETSSDLELQKVDSNGDSIVTPVVIGGSVAEDDVFTPAFLAYTAAFSVGAILATTFLLILPEATEMIWNDIGRDQELIEVYWRWGTVLLAGFIFPFVMTILIGLVTAKSSDSTRVVAGVLIGDFIHNFTDGTFIAAAFLSCDSAFGWAVAASTIIHELAQEIADYILLTTVGGFTPFKALTLNFLSGTSILMGCAVVAESDASTDALGYILCFGAGVYISTGATECMPRVFKYATSFKLRIISFLLFAIGATAIGLILLDHKHCEVGGSHDGHNH</sequence>
<comment type="subcellular location">
    <subcellularLocation>
        <location evidence="1">Membrane</location>
        <topology evidence="1">Multi-pass membrane protein</topology>
    </subcellularLocation>
</comment>
<evidence type="ECO:0000256" key="5">
    <source>
        <dbReference type="SAM" id="Phobius"/>
    </source>
</evidence>
<dbReference type="Proteomes" id="UP001165085">
    <property type="component" value="Unassembled WGS sequence"/>
</dbReference>
<dbReference type="PANTHER" id="PTHR16950">
    <property type="entry name" value="ZINC TRANSPORTER SLC39A7 HISTIDINE-RICH MEMBRANE PROTEIN KE4"/>
    <property type="match status" value="1"/>
</dbReference>
<dbReference type="AlphaFoldDB" id="A0A9W7C7W6"/>
<dbReference type="OrthoDB" id="46759at2759"/>
<keyword evidence="2 5" id="KW-0812">Transmembrane</keyword>
<evidence type="ECO:0000313" key="7">
    <source>
        <dbReference type="EMBL" id="GMI00810.1"/>
    </source>
</evidence>
<dbReference type="PANTHER" id="PTHR16950:SF16">
    <property type="entry name" value="ZINC TRANSPORTER ZIP13"/>
    <property type="match status" value="1"/>
</dbReference>
<keyword evidence="4 5" id="KW-0472">Membrane</keyword>
<evidence type="ECO:0000313" key="8">
    <source>
        <dbReference type="Proteomes" id="UP001165085"/>
    </source>
</evidence>
<dbReference type="InterPro" id="IPR003689">
    <property type="entry name" value="ZIP"/>
</dbReference>
<keyword evidence="6" id="KW-0732">Signal</keyword>
<dbReference type="GO" id="GO:0016020">
    <property type="term" value="C:membrane"/>
    <property type="evidence" value="ECO:0007669"/>
    <property type="project" value="UniProtKB-SubCell"/>
</dbReference>
<accession>A0A9W7C7W6</accession>
<dbReference type="GO" id="GO:0005385">
    <property type="term" value="F:zinc ion transmembrane transporter activity"/>
    <property type="evidence" value="ECO:0007669"/>
    <property type="project" value="TreeGrafter"/>
</dbReference>
<keyword evidence="8" id="KW-1185">Reference proteome</keyword>
<protein>
    <submittedName>
        <fullName evidence="7">Uncharacterized protein</fullName>
    </submittedName>
</protein>
<evidence type="ECO:0000256" key="4">
    <source>
        <dbReference type="ARBA" id="ARBA00023136"/>
    </source>
</evidence>
<evidence type="ECO:0000256" key="2">
    <source>
        <dbReference type="ARBA" id="ARBA00022692"/>
    </source>
</evidence>
<comment type="caution">
    <text evidence="7">The sequence shown here is derived from an EMBL/GenBank/DDBJ whole genome shotgun (WGS) entry which is preliminary data.</text>
</comment>
<feature type="transmembrane region" description="Helical" evidence="5">
    <location>
        <begin position="721"/>
        <end position="743"/>
    </location>
</feature>
<dbReference type="GO" id="GO:0006882">
    <property type="term" value="P:intracellular zinc ion homeostasis"/>
    <property type="evidence" value="ECO:0007669"/>
    <property type="project" value="TreeGrafter"/>
</dbReference>
<gene>
    <name evidence="7" type="ORF">TrST_g5032</name>
</gene>
<feature type="signal peptide" evidence="6">
    <location>
        <begin position="1"/>
        <end position="22"/>
    </location>
</feature>
<feature type="chain" id="PRO_5040853475" evidence="6">
    <location>
        <begin position="23"/>
        <end position="957"/>
    </location>
</feature>
<dbReference type="EMBL" id="BRXY01000572">
    <property type="protein sequence ID" value="GMI00810.1"/>
    <property type="molecule type" value="Genomic_DNA"/>
</dbReference>
<organism evidence="7 8">
    <name type="scientific">Triparma strigata</name>
    <dbReference type="NCBI Taxonomy" id="1606541"/>
    <lineage>
        <taxon>Eukaryota</taxon>
        <taxon>Sar</taxon>
        <taxon>Stramenopiles</taxon>
        <taxon>Ochrophyta</taxon>
        <taxon>Bolidophyceae</taxon>
        <taxon>Parmales</taxon>
        <taxon>Triparmaceae</taxon>
        <taxon>Triparma</taxon>
    </lineage>
</organism>
<feature type="transmembrane region" description="Helical" evidence="5">
    <location>
        <begin position="636"/>
        <end position="660"/>
    </location>
</feature>
<keyword evidence="3 5" id="KW-1133">Transmembrane helix</keyword>
<dbReference type="Pfam" id="PF02535">
    <property type="entry name" value="Zip"/>
    <property type="match status" value="1"/>
</dbReference>
<evidence type="ECO:0000256" key="1">
    <source>
        <dbReference type="ARBA" id="ARBA00004141"/>
    </source>
</evidence>
<proteinExistence type="predicted"/>
<evidence type="ECO:0000256" key="3">
    <source>
        <dbReference type="ARBA" id="ARBA00022989"/>
    </source>
</evidence>
<name>A0A9W7C7W6_9STRA</name>